<feature type="transmembrane region" description="Helical" evidence="6">
    <location>
        <begin position="183"/>
        <end position="204"/>
    </location>
</feature>
<reference evidence="7 9" key="1">
    <citation type="journal article" date="2014" name="ISME J.">
        <title>Trehalose/2-sulfotrehalose biosynthesis and glycine-betaine uptake are widely spread mechanisms for osmoadaptation in the Halobacteriales.</title>
        <authorList>
            <person name="Youssef N.H."/>
            <person name="Savage-Ashlock K.N."/>
            <person name="McCully A.L."/>
            <person name="Luedtke B."/>
            <person name="Shaw E.I."/>
            <person name="Hoff W.D."/>
            <person name="Elshahed M.S."/>
        </authorList>
    </citation>
    <scope>NUCLEOTIDE SEQUENCE [LARGE SCALE GENOMIC DNA]</scope>
    <source>
        <strain evidence="7 9">DX253</strain>
    </source>
</reference>
<dbReference type="AlphaFoldDB" id="E7QVB8"/>
<feature type="transmembrane region" description="Helical" evidence="6">
    <location>
        <begin position="119"/>
        <end position="139"/>
    </location>
</feature>
<dbReference type="Proteomes" id="UP000184203">
    <property type="component" value="Unassembled WGS sequence"/>
</dbReference>
<comment type="subcellular location">
    <subcellularLocation>
        <location evidence="1">Cell membrane</location>
        <topology evidence="1">Multi-pass membrane protein</topology>
    </subcellularLocation>
</comment>
<dbReference type="PANTHER" id="PTHR43141:SF4">
    <property type="entry name" value="CYTOCHROME BD2 SUBUNIT II"/>
    <property type="match status" value="1"/>
</dbReference>
<gene>
    <name evidence="8" type="ORF">SAMN05444342_3327</name>
    <name evidence="7" type="ORF">ZOD2009_13771</name>
</gene>
<accession>E7QVB8</accession>
<proteinExistence type="predicted"/>
<sequence>MIDLAVLWFALVFVLLGTFLFLDGFDFGVGLLFATRDDEEERETLLAAIGPIWDGNEVWLVVFGGALFAVFPAAYAGLFSRHYLLMFAILGALILRGIAPELYEQRSDDRWKRWWGRSFIVGSALSPFLLGMFAANWVLGASTIVSVPSLAFGLTVVALTLVEGAAFLGLKTRGTLRDEMSDYSARAALAYLVLVVVVIGYLAATRSDLHGALLSPLSLAAVVVSVALVAGVVLASRADRHRAAFAAAAFLPYALVAFVGNLLYPAIDPAVGLTVQEGVVSDLPLTMLTVAAAFILPIVVVYFGVVYSVFSGPADPSETY</sequence>
<dbReference type="Pfam" id="PF02322">
    <property type="entry name" value="Cyt_bd_oxida_II"/>
    <property type="match status" value="1"/>
</dbReference>
<reference evidence="10" key="3">
    <citation type="submission" date="2016-11" db="EMBL/GenBank/DDBJ databases">
        <authorList>
            <person name="Varghese N."/>
            <person name="Submissions S."/>
        </authorList>
    </citation>
    <scope>NUCLEOTIDE SEQUENCE [LARGE SCALE GENOMIC DNA]</scope>
    <source>
        <strain evidence="10">DX253</strain>
    </source>
</reference>
<feature type="transmembrane region" description="Helical" evidence="6">
    <location>
        <begin position="6"/>
        <end position="34"/>
    </location>
</feature>
<evidence type="ECO:0000256" key="2">
    <source>
        <dbReference type="ARBA" id="ARBA00022475"/>
    </source>
</evidence>
<dbReference type="Proteomes" id="UP000003751">
    <property type="component" value="Unassembled WGS sequence"/>
</dbReference>
<keyword evidence="2" id="KW-1003">Cell membrane</keyword>
<feature type="transmembrane region" description="Helical" evidence="6">
    <location>
        <begin position="58"/>
        <end position="76"/>
    </location>
</feature>
<name>E7QVB8_HALPU</name>
<protein>
    <submittedName>
        <fullName evidence="8">Cytochrome bd-I ubiquinol oxidase subunit 2 apoprotein</fullName>
    </submittedName>
    <submittedName>
        <fullName evidence="7">Cytochrome d ubiquinol oxidase, subunit II</fullName>
    </submittedName>
</protein>
<keyword evidence="10" id="KW-1185">Reference proteome</keyword>
<dbReference type="PANTHER" id="PTHR43141">
    <property type="entry name" value="CYTOCHROME BD2 SUBUNIT II"/>
    <property type="match status" value="1"/>
</dbReference>
<feature type="transmembrane region" description="Helical" evidence="6">
    <location>
        <begin position="287"/>
        <end position="310"/>
    </location>
</feature>
<feature type="transmembrane region" description="Helical" evidence="6">
    <location>
        <begin position="216"/>
        <end position="236"/>
    </location>
</feature>
<keyword evidence="4 6" id="KW-1133">Transmembrane helix</keyword>
<evidence type="ECO:0000256" key="3">
    <source>
        <dbReference type="ARBA" id="ARBA00022692"/>
    </source>
</evidence>
<evidence type="ECO:0000313" key="8">
    <source>
        <dbReference type="EMBL" id="SHL22293.1"/>
    </source>
</evidence>
<dbReference type="GO" id="GO:0019646">
    <property type="term" value="P:aerobic electron transport chain"/>
    <property type="evidence" value="ECO:0007669"/>
    <property type="project" value="TreeGrafter"/>
</dbReference>
<evidence type="ECO:0000313" key="9">
    <source>
        <dbReference type="Proteomes" id="UP000003751"/>
    </source>
</evidence>
<keyword evidence="5 6" id="KW-0472">Membrane</keyword>
<dbReference type="eggNOG" id="arCOG04791">
    <property type="taxonomic scope" value="Archaea"/>
</dbReference>
<dbReference type="GO" id="GO:0005886">
    <property type="term" value="C:plasma membrane"/>
    <property type="evidence" value="ECO:0007669"/>
    <property type="project" value="UniProtKB-SubCell"/>
</dbReference>
<evidence type="ECO:0000256" key="6">
    <source>
        <dbReference type="SAM" id="Phobius"/>
    </source>
</evidence>
<dbReference type="GO" id="GO:0070069">
    <property type="term" value="C:cytochrome complex"/>
    <property type="evidence" value="ECO:0007669"/>
    <property type="project" value="TreeGrafter"/>
</dbReference>
<evidence type="ECO:0000313" key="10">
    <source>
        <dbReference type="Proteomes" id="UP000184203"/>
    </source>
</evidence>
<dbReference type="NCBIfam" id="TIGR00203">
    <property type="entry name" value="cydB"/>
    <property type="match status" value="1"/>
</dbReference>
<dbReference type="OrthoDB" id="205826at2157"/>
<feature type="transmembrane region" description="Helical" evidence="6">
    <location>
        <begin position="151"/>
        <end position="171"/>
    </location>
</feature>
<dbReference type="RefSeq" id="WP_007980724.1">
    <property type="nucleotide sequence ID" value="NZ_AEMG01000013.1"/>
</dbReference>
<feature type="transmembrane region" description="Helical" evidence="6">
    <location>
        <begin position="243"/>
        <end position="267"/>
    </location>
</feature>
<evidence type="ECO:0000256" key="5">
    <source>
        <dbReference type="ARBA" id="ARBA00023136"/>
    </source>
</evidence>
<dbReference type="STRING" id="797209.GCA_000376445_03735"/>
<evidence type="ECO:0000313" key="7">
    <source>
        <dbReference type="EMBL" id="EFW91636.1"/>
    </source>
</evidence>
<evidence type="ECO:0000256" key="1">
    <source>
        <dbReference type="ARBA" id="ARBA00004651"/>
    </source>
</evidence>
<organism evidence="7 9">
    <name type="scientific">Haladaptatus paucihalophilus DX253</name>
    <dbReference type="NCBI Taxonomy" id="797209"/>
    <lineage>
        <taxon>Archaea</taxon>
        <taxon>Methanobacteriati</taxon>
        <taxon>Methanobacteriota</taxon>
        <taxon>Stenosarchaea group</taxon>
        <taxon>Halobacteria</taxon>
        <taxon>Halobacteriales</taxon>
        <taxon>Haladaptataceae</taxon>
        <taxon>Haladaptatus</taxon>
    </lineage>
</organism>
<dbReference type="GO" id="GO:0009055">
    <property type="term" value="F:electron transfer activity"/>
    <property type="evidence" value="ECO:0007669"/>
    <property type="project" value="TreeGrafter"/>
</dbReference>
<reference evidence="8" key="2">
    <citation type="submission" date="2016-11" db="EMBL/GenBank/DDBJ databases">
        <authorList>
            <person name="Jaros S."/>
            <person name="Januszkiewicz K."/>
            <person name="Wedrychowicz H."/>
        </authorList>
    </citation>
    <scope>NUCLEOTIDE SEQUENCE [LARGE SCALE GENOMIC DNA]</scope>
    <source>
        <strain evidence="8">DX253</strain>
    </source>
</reference>
<dbReference type="InterPro" id="IPR003317">
    <property type="entry name" value="Cyt-d_oxidase_su2"/>
</dbReference>
<dbReference type="EMBL" id="FRAN01000005">
    <property type="protein sequence ID" value="SHL22293.1"/>
    <property type="molecule type" value="Genomic_DNA"/>
</dbReference>
<keyword evidence="3 6" id="KW-0812">Transmembrane</keyword>
<dbReference type="GO" id="GO:0016682">
    <property type="term" value="F:oxidoreductase activity, acting on diphenols and related substances as donors, oxygen as acceptor"/>
    <property type="evidence" value="ECO:0007669"/>
    <property type="project" value="TreeGrafter"/>
</dbReference>
<evidence type="ECO:0000256" key="4">
    <source>
        <dbReference type="ARBA" id="ARBA00022989"/>
    </source>
</evidence>
<dbReference type="EMBL" id="AEMG01000013">
    <property type="protein sequence ID" value="EFW91636.1"/>
    <property type="molecule type" value="Genomic_DNA"/>
</dbReference>
<dbReference type="PATRIC" id="fig|797209.4.peg.2715"/>